<gene>
    <name evidence="1" type="ORF">L9059_13450</name>
</gene>
<dbReference type="Proteomes" id="UP001299876">
    <property type="component" value="Unassembled WGS sequence"/>
</dbReference>
<sequence length="131" mass="13427">MPLTQDRNTSMKATDILVIGMAASSRIFAGSLVMLNAAGFAVSGVTATGLTYAGRAEEFVDNTSGAAGAARVAVRRNKAFKWTNDGSIAQAQLLKNAYVVDDGTVAATDGGGTRSVAGRIVGIDTDGVWVE</sequence>
<name>A0ABT0F0E4_9PSED</name>
<accession>A0ABT0F0E4</accession>
<proteinExistence type="predicted"/>
<evidence type="ECO:0000313" key="1">
    <source>
        <dbReference type="EMBL" id="MCK1791172.1"/>
    </source>
</evidence>
<dbReference type="RefSeq" id="WP_247291525.1">
    <property type="nucleotide sequence ID" value="NZ_JAKNRW010000009.1"/>
</dbReference>
<keyword evidence="2" id="KW-1185">Reference proteome</keyword>
<comment type="caution">
    <text evidence="1">The sequence shown here is derived from an EMBL/GenBank/DDBJ whole genome shotgun (WGS) entry which is preliminary data.</text>
</comment>
<dbReference type="EMBL" id="JAKNRW010000009">
    <property type="protein sequence ID" value="MCK1791172.1"/>
    <property type="molecule type" value="Genomic_DNA"/>
</dbReference>
<protein>
    <submittedName>
        <fullName evidence="1">Uncharacterized protein</fullName>
    </submittedName>
</protein>
<reference evidence="1 2" key="1">
    <citation type="submission" date="2022-02" db="EMBL/GenBank/DDBJ databases">
        <title>Comparative genomics of the first Antarctic Pseudomonas spp. capable of biotransforming 2,4,6-Trinitrotoluene.</title>
        <authorList>
            <person name="Cabrera M.A."/>
            <person name="Marquez S.L."/>
            <person name="Perez-Donoso J.M."/>
        </authorList>
    </citation>
    <scope>NUCLEOTIDE SEQUENCE [LARGE SCALE GENOMIC DNA]</scope>
    <source>
        <strain evidence="1 2">TNT19</strain>
    </source>
</reference>
<organism evidence="1 2">
    <name type="scientific">Pseudomonas violetae</name>
    <dbReference type="NCBI Taxonomy" id="2915813"/>
    <lineage>
        <taxon>Bacteria</taxon>
        <taxon>Pseudomonadati</taxon>
        <taxon>Pseudomonadota</taxon>
        <taxon>Gammaproteobacteria</taxon>
        <taxon>Pseudomonadales</taxon>
        <taxon>Pseudomonadaceae</taxon>
        <taxon>Pseudomonas</taxon>
    </lineage>
</organism>
<evidence type="ECO:0000313" key="2">
    <source>
        <dbReference type="Proteomes" id="UP001299876"/>
    </source>
</evidence>